<proteinExistence type="predicted"/>
<evidence type="ECO:0000313" key="2">
    <source>
        <dbReference type="Proteomes" id="UP000286246"/>
    </source>
</evidence>
<dbReference type="RefSeq" id="WP_120261502.1">
    <property type="nucleotide sequence ID" value="NZ_RAPY01000006.1"/>
</dbReference>
<dbReference type="PANTHER" id="PTHR36849">
    <property type="entry name" value="CYTOPLASMIC PROTEIN-RELATED"/>
    <property type="match status" value="1"/>
</dbReference>
<name>A0A420AIZ1_SPHD1</name>
<comment type="caution">
    <text evidence="1">The sequence shown here is derived from an EMBL/GenBank/DDBJ whole genome shotgun (WGS) entry which is preliminary data.</text>
</comment>
<dbReference type="PANTHER" id="PTHR36849:SF1">
    <property type="entry name" value="CYTOPLASMIC PROTEIN"/>
    <property type="match status" value="1"/>
</dbReference>
<organism evidence="1 2">
    <name type="scientific">Sphingobacterium detergens</name>
    <dbReference type="NCBI Taxonomy" id="1145106"/>
    <lineage>
        <taxon>Bacteria</taxon>
        <taxon>Pseudomonadati</taxon>
        <taxon>Bacteroidota</taxon>
        <taxon>Sphingobacteriia</taxon>
        <taxon>Sphingobacteriales</taxon>
        <taxon>Sphingobacteriaceae</taxon>
        <taxon>Sphingobacterium</taxon>
    </lineage>
</organism>
<keyword evidence="2" id="KW-1185">Reference proteome</keyword>
<accession>A0A420AIZ1</accession>
<dbReference type="Proteomes" id="UP000286246">
    <property type="component" value="Unassembled WGS sequence"/>
</dbReference>
<protein>
    <submittedName>
        <fullName evidence="1">Uncharacterized protein YeaO (DUF488 family)</fullName>
    </submittedName>
</protein>
<sequence>MKIVIKRIYDLPSPDDGYRMLIDRLWPRGMTKEKASLSEWNKDLSPSSELRIWFHQNPDLWHDFAKKYREELDQQDFGKKWLEAHRQQTVTTLLYAANNKIHTHATVLQQYLQDLQLTM</sequence>
<gene>
    <name evidence="1" type="ORF">DFQ12_4864</name>
</gene>
<dbReference type="OrthoDB" id="9790745at2"/>
<dbReference type="AlphaFoldDB" id="A0A420AIZ1"/>
<reference evidence="1 2" key="1">
    <citation type="submission" date="2018-09" db="EMBL/GenBank/DDBJ databases">
        <title>Genomic Encyclopedia of Type Strains, Phase III (KMG-III): the genomes of soil and plant-associated and newly described type strains.</title>
        <authorList>
            <person name="Whitman W."/>
        </authorList>
    </citation>
    <scope>NUCLEOTIDE SEQUENCE [LARGE SCALE GENOMIC DNA]</scope>
    <source>
        <strain evidence="1 2">CECT 7938</strain>
    </source>
</reference>
<dbReference type="InterPro" id="IPR052552">
    <property type="entry name" value="YeaO-like"/>
</dbReference>
<evidence type="ECO:0000313" key="1">
    <source>
        <dbReference type="EMBL" id="RKE44395.1"/>
    </source>
</evidence>
<dbReference type="Pfam" id="PF22752">
    <property type="entry name" value="DUF488-N3i"/>
    <property type="match status" value="1"/>
</dbReference>
<dbReference type="EMBL" id="RAPY01000006">
    <property type="protein sequence ID" value="RKE44395.1"/>
    <property type="molecule type" value="Genomic_DNA"/>
</dbReference>